<feature type="transmembrane region" description="Helical" evidence="11">
    <location>
        <begin position="159"/>
        <end position="185"/>
    </location>
</feature>
<keyword evidence="9" id="KW-0407">Ion channel</keyword>
<feature type="transmembrane region" description="Helical" evidence="11">
    <location>
        <begin position="267"/>
        <end position="288"/>
    </location>
</feature>
<dbReference type="SUPFAM" id="SSF54631">
    <property type="entry name" value="CBS-domain pair"/>
    <property type="match status" value="1"/>
</dbReference>
<organism evidence="13 14">
    <name type="scientific">Mucilaginibacter straminoryzae</name>
    <dbReference type="NCBI Taxonomy" id="2932774"/>
    <lineage>
        <taxon>Bacteria</taxon>
        <taxon>Pseudomonadati</taxon>
        <taxon>Bacteroidota</taxon>
        <taxon>Sphingobacteriia</taxon>
        <taxon>Sphingobacteriales</taxon>
        <taxon>Sphingobacteriaceae</taxon>
        <taxon>Mucilaginibacter</taxon>
    </lineage>
</organism>
<comment type="subcellular location">
    <subcellularLocation>
        <location evidence="1">Membrane</location>
        <topology evidence="1">Multi-pass membrane protein</topology>
    </subcellularLocation>
</comment>
<evidence type="ECO:0000256" key="6">
    <source>
        <dbReference type="ARBA" id="ARBA00023136"/>
    </source>
</evidence>
<proteinExistence type="predicted"/>
<dbReference type="PANTHER" id="PTHR43427">
    <property type="entry name" value="CHLORIDE CHANNEL PROTEIN CLC-E"/>
    <property type="match status" value="1"/>
</dbReference>
<sequence length="598" mass="65892">MLKALLHIIHINRWRITRISKRNFLIYCSIVVGLIGGLAAVLLKYLVHVMEDVSRNISQRSPYHFTYVLLPAVGILLTVLYTHLVNRDQIQKGIGNLIFIIKRNNGNLKFNNLYSHLISSSLTVGFGGSSGLEAPIVCTGAAIGSNIGRFFKLTTHQKAILLAAGASAGIAAVFNSPIAGVLFSLEIILGEISIPTFIPLLIASATGVVVAKALYSRQLFHLATEGWVMTALPFYVLLGLFSGWMSIYISKVAHKLEKGIFMKQNRYVRAAAGGVILGLMILIFPPLLGEGYHYLQEVLNGNVDVLREETLFSSVLAHPWVMSAFIAALVFMKILAAGITLGSGGNGGTFAPTMFTGAFLGLFVAYTVNLTGIAHLNTINFIAVGMAGALAGVLHAPLTAIFLIAEITGGYVLFIPLMIVSAISYMVSRLSNKHNMYWQDLIHERQLYPDKDHEMLESIKLSSIINRNYVSVDKSKPLTELYKLLAETDVNIFAVLNKDNRLEGVIWLDEVRRQLFGSTLPENAKIADVMVLPPAVVNFDQPADEVMDLFDSLDVWQLPVVRNERFIGFISKSAILSKYREVMIQQHQQSDFFGHNIN</sequence>
<evidence type="ECO:0000259" key="12">
    <source>
        <dbReference type="PROSITE" id="PS51371"/>
    </source>
</evidence>
<keyword evidence="4 11" id="KW-1133">Transmembrane helix</keyword>
<dbReference type="InterPro" id="IPR050368">
    <property type="entry name" value="ClC-type_chloride_channel"/>
</dbReference>
<dbReference type="Pfam" id="PF00654">
    <property type="entry name" value="Voltage_CLC"/>
    <property type="match status" value="1"/>
</dbReference>
<feature type="transmembrane region" description="Helical" evidence="11">
    <location>
        <begin position="411"/>
        <end position="428"/>
    </location>
</feature>
<keyword evidence="3 11" id="KW-0812">Transmembrane</keyword>
<feature type="transmembrane region" description="Helical" evidence="11">
    <location>
        <begin position="65"/>
        <end position="84"/>
    </location>
</feature>
<dbReference type="CDD" id="cd02205">
    <property type="entry name" value="CBS_pair_SF"/>
    <property type="match status" value="1"/>
</dbReference>
<evidence type="ECO:0000256" key="4">
    <source>
        <dbReference type="ARBA" id="ARBA00022989"/>
    </source>
</evidence>
<keyword evidence="6 11" id="KW-0472">Membrane</keyword>
<dbReference type="Gene3D" id="1.10.3080.10">
    <property type="entry name" value="Clc chloride channel"/>
    <property type="match status" value="1"/>
</dbReference>
<dbReference type="Proteomes" id="UP001139450">
    <property type="component" value="Unassembled WGS sequence"/>
</dbReference>
<dbReference type="PROSITE" id="PS51371">
    <property type="entry name" value="CBS"/>
    <property type="match status" value="2"/>
</dbReference>
<keyword evidence="10" id="KW-0129">CBS domain</keyword>
<evidence type="ECO:0000256" key="10">
    <source>
        <dbReference type="PROSITE-ProRule" id="PRU00703"/>
    </source>
</evidence>
<feature type="transmembrane region" description="Helical" evidence="11">
    <location>
        <begin position="349"/>
        <end position="369"/>
    </location>
</feature>
<keyword evidence="5" id="KW-0406">Ion transport</keyword>
<protein>
    <submittedName>
        <fullName evidence="13">Chloride channel protein</fullName>
    </submittedName>
</protein>
<comment type="caution">
    <text evidence="13">The sequence shown here is derived from an EMBL/GenBank/DDBJ whole genome shotgun (WGS) entry which is preliminary data.</text>
</comment>
<evidence type="ECO:0000256" key="7">
    <source>
        <dbReference type="ARBA" id="ARBA00023173"/>
    </source>
</evidence>
<keyword evidence="14" id="KW-1185">Reference proteome</keyword>
<evidence type="ECO:0000313" key="13">
    <source>
        <dbReference type="EMBL" id="MCJ8211845.1"/>
    </source>
</evidence>
<dbReference type="InterPro" id="IPR001807">
    <property type="entry name" value="ClC"/>
</dbReference>
<dbReference type="Gene3D" id="3.10.580.10">
    <property type="entry name" value="CBS-domain"/>
    <property type="match status" value="1"/>
</dbReference>
<dbReference type="EMBL" id="JALJEJ010000013">
    <property type="protein sequence ID" value="MCJ8211845.1"/>
    <property type="molecule type" value="Genomic_DNA"/>
</dbReference>
<gene>
    <name evidence="13" type="ORF">MUY27_19150</name>
</gene>
<dbReference type="Pfam" id="PF00571">
    <property type="entry name" value="CBS"/>
    <property type="match status" value="2"/>
</dbReference>
<dbReference type="InterPro" id="IPR014743">
    <property type="entry name" value="Cl-channel_core"/>
</dbReference>
<reference evidence="13" key="1">
    <citation type="submission" date="2022-04" db="EMBL/GenBank/DDBJ databases">
        <title>Mucilaginibacter sp. RS28 isolated from freshwater.</title>
        <authorList>
            <person name="Ko S.-R."/>
        </authorList>
    </citation>
    <scope>NUCLEOTIDE SEQUENCE</scope>
    <source>
        <strain evidence="13">RS28</strain>
    </source>
</reference>
<dbReference type="RefSeq" id="WP_245132828.1">
    <property type="nucleotide sequence ID" value="NZ_JALJEJ010000013.1"/>
</dbReference>
<accession>A0A9X2BBL2</accession>
<evidence type="ECO:0000256" key="5">
    <source>
        <dbReference type="ARBA" id="ARBA00023065"/>
    </source>
</evidence>
<evidence type="ECO:0000256" key="1">
    <source>
        <dbReference type="ARBA" id="ARBA00004141"/>
    </source>
</evidence>
<evidence type="ECO:0000256" key="11">
    <source>
        <dbReference type="SAM" id="Phobius"/>
    </source>
</evidence>
<dbReference type="InterPro" id="IPR000644">
    <property type="entry name" value="CBS_dom"/>
</dbReference>
<dbReference type="PRINTS" id="PR00762">
    <property type="entry name" value="CLCHANNEL"/>
</dbReference>
<feature type="domain" description="CBS" evidence="12">
    <location>
        <begin position="530"/>
        <end position="590"/>
    </location>
</feature>
<name>A0A9X2BBL2_9SPHI</name>
<feature type="transmembrane region" description="Helical" evidence="11">
    <location>
        <begin position="227"/>
        <end position="247"/>
    </location>
</feature>
<dbReference type="GO" id="GO:0005254">
    <property type="term" value="F:chloride channel activity"/>
    <property type="evidence" value="ECO:0007669"/>
    <property type="project" value="UniProtKB-KW"/>
</dbReference>
<keyword evidence="7" id="KW-0869">Chloride channel</keyword>
<evidence type="ECO:0000256" key="9">
    <source>
        <dbReference type="ARBA" id="ARBA00023303"/>
    </source>
</evidence>
<evidence type="ECO:0000256" key="3">
    <source>
        <dbReference type="ARBA" id="ARBA00022692"/>
    </source>
</evidence>
<evidence type="ECO:0000256" key="8">
    <source>
        <dbReference type="ARBA" id="ARBA00023214"/>
    </source>
</evidence>
<evidence type="ECO:0000256" key="2">
    <source>
        <dbReference type="ARBA" id="ARBA00022448"/>
    </source>
</evidence>
<dbReference type="AlphaFoldDB" id="A0A9X2BBL2"/>
<feature type="domain" description="CBS" evidence="12">
    <location>
        <begin position="465"/>
        <end position="522"/>
    </location>
</feature>
<dbReference type="GO" id="GO:0034707">
    <property type="term" value="C:chloride channel complex"/>
    <property type="evidence" value="ECO:0007669"/>
    <property type="project" value="UniProtKB-KW"/>
</dbReference>
<evidence type="ECO:0000313" key="14">
    <source>
        <dbReference type="Proteomes" id="UP001139450"/>
    </source>
</evidence>
<feature type="transmembrane region" description="Helical" evidence="11">
    <location>
        <begin position="381"/>
        <end position="405"/>
    </location>
</feature>
<dbReference type="PANTHER" id="PTHR43427:SF6">
    <property type="entry name" value="CHLORIDE CHANNEL PROTEIN CLC-E"/>
    <property type="match status" value="1"/>
</dbReference>
<feature type="transmembrane region" description="Helical" evidence="11">
    <location>
        <begin position="197"/>
        <end position="215"/>
    </location>
</feature>
<dbReference type="SUPFAM" id="SSF81340">
    <property type="entry name" value="Clc chloride channel"/>
    <property type="match status" value="1"/>
</dbReference>
<feature type="transmembrane region" description="Helical" evidence="11">
    <location>
        <begin position="320"/>
        <end position="343"/>
    </location>
</feature>
<dbReference type="CDD" id="cd00400">
    <property type="entry name" value="Voltage_gated_ClC"/>
    <property type="match status" value="1"/>
</dbReference>
<feature type="transmembrane region" description="Helical" evidence="11">
    <location>
        <begin position="24"/>
        <end position="45"/>
    </location>
</feature>
<keyword evidence="2" id="KW-0813">Transport</keyword>
<dbReference type="InterPro" id="IPR046342">
    <property type="entry name" value="CBS_dom_sf"/>
</dbReference>
<keyword evidence="8" id="KW-0868">Chloride</keyword>